<keyword evidence="8" id="KW-0744">Spermatogenesis</keyword>
<keyword evidence="2" id="KW-0217">Developmental protein</keyword>
<dbReference type="Ensembl" id="ENSOCUT00000024557.3">
    <property type="protein sequence ID" value="ENSOCUP00000023787.2"/>
    <property type="gene ID" value="ENSOCUG00000023156.3"/>
</dbReference>
<evidence type="ECO:0000256" key="1">
    <source>
        <dbReference type="ARBA" id="ARBA00004123"/>
    </source>
</evidence>
<evidence type="ECO:0000256" key="15">
    <source>
        <dbReference type="ARBA" id="ARBA00055915"/>
    </source>
</evidence>
<dbReference type="GO" id="GO:0006357">
    <property type="term" value="P:regulation of transcription by RNA polymerase II"/>
    <property type="evidence" value="ECO:0007669"/>
    <property type="project" value="TreeGrafter"/>
</dbReference>
<feature type="region of interest" description="Disordered" evidence="19">
    <location>
        <begin position="18"/>
        <end position="120"/>
    </location>
</feature>
<dbReference type="STRING" id="9986.ENSOCUP00000023787"/>
<evidence type="ECO:0000313" key="22">
    <source>
        <dbReference type="Proteomes" id="UP000001811"/>
    </source>
</evidence>
<evidence type="ECO:0000256" key="2">
    <source>
        <dbReference type="ARBA" id="ARBA00022473"/>
    </source>
</evidence>
<dbReference type="InterPro" id="IPR013088">
    <property type="entry name" value="Znf_NHR/GATA"/>
</dbReference>
<keyword evidence="5 18" id="KW-0863">Zinc-finger</keyword>
<dbReference type="PANTHER" id="PTHR47341:SF1">
    <property type="entry name" value="GATA-TYPE ZINC FINGER PROTEIN 1"/>
    <property type="match status" value="1"/>
</dbReference>
<comment type="function">
    <text evidence="15">Transcriptional regulator that plays a key role in germ cell development. Determines the oogenic fate by activating key genes for the oogenic program and meiotic prophase entry. Acts downstream of bone morphogenetic protein (BMP) by regulating expression of genes required for the oogenic programs, which are repressed by Polycomb activities in sexually uncommitted germ cells. Regulates expression of STRA8, a central downstream effector for the meiotic program. Acts independently of retinoic acid (RA). In males, not required for germ-cell sex determination, but required to allow the spermatogonia to efficiently accomplish the meiotic prophase.</text>
</comment>
<dbReference type="SUPFAM" id="SSF57716">
    <property type="entry name" value="Glucocorticoid receptor-like (DNA-binding domain)"/>
    <property type="match status" value="1"/>
</dbReference>
<dbReference type="Pfam" id="PF00320">
    <property type="entry name" value="GATA"/>
    <property type="match status" value="1"/>
</dbReference>
<dbReference type="SMART" id="SM00401">
    <property type="entry name" value="ZnF_GATA"/>
    <property type="match status" value="1"/>
</dbReference>
<keyword evidence="4" id="KW-0479">Metal-binding</keyword>
<evidence type="ECO:0000256" key="6">
    <source>
        <dbReference type="ARBA" id="ARBA00022782"/>
    </source>
</evidence>
<evidence type="ECO:0000313" key="21">
    <source>
        <dbReference type="Ensembl" id="ENSOCUP00000023787.2"/>
    </source>
</evidence>
<dbReference type="FunFam" id="3.30.50.10:FF:000040">
    <property type="entry name" value="GATA-type zinc finger protein 1"/>
    <property type="match status" value="1"/>
</dbReference>
<dbReference type="OMA" id="ENKICAS"/>
<dbReference type="GO" id="GO:0043565">
    <property type="term" value="F:sequence-specific DNA binding"/>
    <property type="evidence" value="ECO:0007669"/>
    <property type="project" value="InterPro"/>
</dbReference>
<name>G1U330_RABIT</name>
<evidence type="ECO:0000256" key="7">
    <source>
        <dbReference type="ARBA" id="ARBA00022833"/>
    </source>
</evidence>
<reference evidence="21" key="2">
    <citation type="submission" date="2025-08" db="UniProtKB">
        <authorList>
            <consortium name="Ensembl"/>
        </authorList>
    </citation>
    <scope>IDENTIFICATION</scope>
    <source>
        <strain evidence="21">Thorbecke</strain>
    </source>
</reference>
<reference evidence="21 22" key="1">
    <citation type="journal article" date="2011" name="Nature">
        <title>A high-resolution map of human evolutionary constraint using 29 mammals.</title>
        <authorList>
            <person name="Lindblad-Toh K."/>
            <person name="Garber M."/>
            <person name="Zuk O."/>
            <person name="Lin M.F."/>
            <person name="Parker B.J."/>
            <person name="Washietl S."/>
            <person name="Kheradpour P."/>
            <person name="Ernst J."/>
            <person name="Jordan G."/>
            <person name="Mauceli E."/>
            <person name="Ward L.D."/>
            <person name="Lowe C.B."/>
            <person name="Holloway A.K."/>
            <person name="Clamp M."/>
            <person name="Gnerre S."/>
            <person name="Alfoldi J."/>
            <person name="Beal K."/>
            <person name="Chang J."/>
            <person name="Clawson H."/>
            <person name="Cuff J."/>
            <person name="Di Palma F."/>
            <person name="Fitzgerald S."/>
            <person name="Flicek P."/>
            <person name="Guttman M."/>
            <person name="Hubisz M.J."/>
            <person name="Jaffe D.B."/>
            <person name="Jungreis I."/>
            <person name="Kent W.J."/>
            <person name="Kostka D."/>
            <person name="Lara M."/>
            <person name="Martins A.L."/>
            <person name="Massingham T."/>
            <person name="Moltke I."/>
            <person name="Raney B.J."/>
            <person name="Rasmussen M.D."/>
            <person name="Robinson J."/>
            <person name="Stark A."/>
            <person name="Vilella A.J."/>
            <person name="Wen J."/>
            <person name="Xie X."/>
            <person name="Zody M.C."/>
            <person name="Baldwin J."/>
            <person name="Bloom T."/>
            <person name="Chin C.W."/>
            <person name="Heiman D."/>
            <person name="Nicol R."/>
            <person name="Nusbaum C."/>
            <person name="Young S."/>
            <person name="Wilkinson J."/>
            <person name="Worley K.C."/>
            <person name="Kovar C.L."/>
            <person name="Muzny D.M."/>
            <person name="Gibbs R.A."/>
            <person name="Cree A."/>
            <person name="Dihn H.H."/>
            <person name="Fowler G."/>
            <person name="Jhangiani S."/>
            <person name="Joshi V."/>
            <person name="Lee S."/>
            <person name="Lewis L.R."/>
            <person name="Nazareth L.V."/>
            <person name="Okwuonu G."/>
            <person name="Santibanez J."/>
            <person name="Warren W.C."/>
            <person name="Mardis E.R."/>
            <person name="Weinstock G.M."/>
            <person name="Wilson R.K."/>
            <person name="Delehaunty K."/>
            <person name="Dooling D."/>
            <person name="Fronik C."/>
            <person name="Fulton L."/>
            <person name="Fulton B."/>
            <person name="Graves T."/>
            <person name="Minx P."/>
            <person name="Sodergren E."/>
            <person name="Birney E."/>
            <person name="Margulies E.H."/>
            <person name="Herrero J."/>
            <person name="Green E.D."/>
            <person name="Haussler D."/>
            <person name="Siepel A."/>
            <person name="Goldman N."/>
            <person name="Pollard K.S."/>
            <person name="Pedersen J.S."/>
            <person name="Lander E.S."/>
            <person name="Kellis M."/>
        </authorList>
    </citation>
    <scope>NUCLEOTIDE SEQUENCE [LARGE SCALE GENOMIC DNA]</scope>
    <source>
        <strain evidence="22">Thorbecke</strain>
    </source>
</reference>
<dbReference type="GO" id="GO:0048599">
    <property type="term" value="P:oocyte development"/>
    <property type="evidence" value="ECO:0007669"/>
    <property type="project" value="TreeGrafter"/>
</dbReference>
<dbReference type="InParanoid" id="G1U330"/>
<dbReference type="GO" id="GO:0005634">
    <property type="term" value="C:nucleus"/>
    <property type="evidence" value="ECO:0007669"/>
    <property type="project" value="UniProtKB-SubCell"/>
</dbReference>
<keyword evidence="10" id="KW-0805">Transcription regulation</keyword>
<evidence type="ECO:0000256" key="4">
    <source>
        <dbReference type="ARBA" id="ARBA00022723"/>
    </source>
</evidence>
<keyword evidence="13" id="KW-0804">Transcription</keyword>
<evidence type="ECO:0000256" key="18">
    <source>
        <dbReference type="PROSITE-ProRule" id="PRU00094"/>
    </source>
</evidence>
<dbReference type="PROSITE" id="PS50114">
    <property type="entry name" value="GATA_ZN_FINGER_2"/>
    <property type="match status" value="1"/>
</dbReference>
<proteinExistence type="predicted"/>
<evidence type="ECO:0000256" key="5">
    <source>
        <dbReference type="ARBA" id="ARBA00022771"/>
    </source>
</evidence>
<evidence type="ECO:0000256" key="12">
    <source>
        <dbReference type="ARBA" id="ARBA00023159"/>
    </source>
</evidence>
<keyword evidence="9" id="KW-0896">Oogenesis</keyword>
<dbReference type="HOGENOM" id="CLU_088967_0_0_1"/>
<dbReference type="Proteomes" id="UP000001811">
    <property type="component" value="Unplaced"/>
</dbReference>
<sequence>MALGTEDPLPLARAAEAIQGSASACRQKCLSLEPPRAPPAPPQRRPRKQPEPRRGMEKADPQFQGVTLNFAIKPDASLQITPSYSPAHGSSRRRTQEPPPGPAGGPEANPPGGSEMLGPRRCASCRTQRTPLWRDAEDGTPLCNACGIRYKKYGTRCSRCWLVPRKSVQPRRLCGRCGVSQGSRQGPAQDA</sequence>
<keyword evidence="12" id="KW-0010">Activator</keyword>
<reference evidence="21" key="3">
    <citation type="submission" date="2025-09" db="UniProtKB">
        <authorList>
            <consortium name="Ensembl"/>
        </authorList>
    </citation>
    <scope>IDENTIFICATION</scope>
    <source>
        <strain evidence="21">Thorbecke</strain>
    </source>
</reference>
<accession>G1U330</accession>
<protein>
    <recommendedName>
        <fullName evidence="16">GATA-type zinc finger protein 1</fullName>
    </recommendedName>
    <alternativeName>
        <fullName evidence="17">GATA-like protein 1</fullName>
    </alternativeName>
</protein>
<evidence type="ECO:0000256" key="9">
    <source>
        <dbReference type="ARBA" id="ARBA00022943"/>
    </source>
</evidence>
<dbReference type="Bgee" id="ENSOCUG00000023156">
    <property type="expression patterns" value="Expressed in uterus and 17 other cell types or tissues"/>
</dbReference>
<evidence type="ECO:0000256" key="11">
    <source>
        <dbReference type="ARBA" id="ARBA00023125"/>
    </source>
</evidence>
<evidence type="ECO:0000256" key="14">
    <source>
        <dbReference type="ARBA" id="ARBA00023242"/>
    </source>
</evidence>
<keyword evidence="7" id="KW-0862">Zinc</keyword>
<keyword evidence="22" id="KW-1185">Reference proteome</keyword>
<evidence type="ECO:0000256" key="19">
    <source>
        <dbReference type="SAM" id="MobiDB-lite"/>
    </source>
</evidence>
<evidence type="ECO:0000256" key="3">
    <source>
        <dbReference type="ARBA" id="ARBA00022491"/>
    </source>
</evidence>
<dbReference type="PaxDb" id="9986-ENSOCUP00000023787"/>
<evidence type="ECO:0000259" key="20">
    <source>
        <dbReference type="PROSITE" id="PS50114"/>
    </source>
</evidence>
<dbReference type="FunCoup" id="G1U330">
    <property type="interactions" value="124"/>
</dbReference>
<keyword evidence="3" id="KW-0678">Repressor</keyword>
<feature type="domain" description="GATA-type" evidence="20">
    <location>
        <begin position="120"/>
        <end position="171"/>
    </location>
</feature>
<evidence type="ECO:0000256" key="8">
    <source>
        <dbReference type="ARBA" id="ARBA00022871"/>
    </source>
</evidence>
<dbReference type="InterPro" id="IPR053116">
    <property type="entry name" value="GATA-type_Znf_Regulator"/>
</dbReference>
<comment type="subcellular location">
    <subcellularLocation>
        <location evidence="1">Nucleus</location>
    </subcellularLocation>
</comment>
<keyword evidence="14" id="KW-0539">Nucleus</keyword>
<evidence type="ECO:0000256" key="16">
    <source>
        <dbReference type="ARBA" id="ARBA00070238"/>
    </source>
</evidence>
<dbReference type="AlphaFoldDB" id="G1U330"/>
<dbReference type="InterPro" id="IPR000679">
    <property type="entry name" value="Znf_GATA"/>
</dbReference>
<keyword evidence="6" id="KW-0221">Differentiation</keyword>
<evidence type="ECO:0000256" key="13">
    <source>
        <dbReference type="ARBA" id="ARBA00023163"/>
    </source>
</evidence>
<dbReference type="PRINTS" id="PR00619">
    <property type="entry name" value="GATAZNFINGER"/>
</dbReference>
<dbReference type="CDD" id="cd00202">
    <property type="entry name" value="ZnF_GATA"/>
    <property type="match status" value="1"/>
</dbReference>
<dbReference type="PANTHER" id="PTHR47341">
    <property type="entry name" value="GATA-TYPE ZINC FINGER PROTEIN 1"/>
    <property type="match status" value="1"/>
</dbReference>
<dbReference type="GO" id="GO:0007283">
    <property type="term" value="P:spermatogenesis"/>
    <property type="evidence" value="ECO:0007669"/>
    <property type="project" value="UniProtKB-KW"/>
</dbReference>
<evidence type="ECO:0000256" key="17">
    <source>
        <dbReference type="ARBA" id="ARBA00079323"/>
    </source>
</evidence>
<organism evidence="21 22">
    <name type="scientific">Oryctolagus cuniculus</name>
    <name type="common">Rabbit</name>
    <dbReference type="NCBI Taxonomy" id="9986"/>
    <lineage>
        <taxon>Eukaryota</taxon>
        <taxon>Metazoa</taxon>
        <taxon>Chordata</taxon>
        <taxon>Craniata</taxon>
        <taxon>Vertebrata</taxon>
        <taxon>Euteleostomi</taxon>
        <taxon>Mammalia</taxon>
        <taxon>Eutheria</taxon>
        <taxon>Euarchontoglires</taxon>
        <taxon>Glires</taxon>
        <taxon>Lagomorpha</taxon>
        <taxon>Leporidae</taxon>
        <taxon>Oryctolagus</taxon>
    </lineage>
</organism>
<dbReference type="eggNOG" id="KOG1601">
    <property type="taxonomic scope" value="Eukaryota"/>
</dbReference>
<keyword evidence="11" id="KW-0238">DNA-binding</keyword>
<feature type="compositionally biased region" description="Basic and acidic residues" evidence="19">
    <location>
        <begin position="48"/>
        <end position="60"/>
    </location>
</feature>
<evidence type="ECO:0000256" key="10">
    <source>
        <dbReference type="ARBA" id="ARBA00023015"/>
    </source>
</evidence>
<dbReference type="GeneTree" id="ENSGT00470000042444"/>
<dbReference type="Gene3D" id="3.30.50.10">
    <property type="entry name" value="Erythroid Transcription Factor GATA-1, subunit A"/>
    <property type="match status" value="1"/>
</dbReference>
<dbReference type="GO" id="GO:0008270">
    <property type="term" value="F:zinc ion binding"/>
    <property type="evidence" value="ECO:0007669"/>
    <property type="project" value="UniProtKB-KW"/>
</dbReference>